<dbReference type="Proteomes" id="UP000001075">
    <property type="component" value="Unassembled WGS sequence"/>
</dbReference>
<gene>
    <name evidence="1" type="ORF">I79_006785</name>
</gene>
<dbReference type="AlphaFoldDB" id="G3H8S4"/>
<evidence type="ECO:0000313" key="1">
    <source>
        <dbReference type="EMBL" id="EGW04632.1"/>
    </source>
</evidence>
<evidence type="ECO:0000313" key="2">
    <source>
        <dbReference type="Proteomes" id="UP000001075"/>
    </source>
</evidence>
<dbReference type="InParanoid" id="G3H8S4"/>
<proteinExistence type="predicted"/>
<name>G3H8S4_CRIGR</name>
<accession>G3H8S4</accession>
<sequence>MLVSLDGIITPTLRQCKSLPRLPAATGSTKALLSAEVALIKEIIIYIKSEHLQ</sequence>
<protein>
    <submittedName>
        <fullName evidence="1">Uncharacterized protein</fullName>
    </submittedName>
</protein>
<organism evidence="1 2">
    <name type="scientific">Cricetulus griseus</name>
    <name type="common">Chinese hamster</name>
    <name type="synonym">Cricetulus barabensis griseus</name>
    <dbReference type="NCBI Taxonomy" id="10029"/>
    <lineage>
        <taxon>Eukaryota</taxon>
        <taxon>Metazoa</taxon>
        <taxon>Chordata</taxon>
        <taxon>Craniata</taxon>
        <taxon>Vertebrata</taxon>
        <taxon>Euteleostomi</taxon>
        <taxon>Mammalia</taxon>
        <taxon>Eutheria</taxon>
        <taxon>Euarchontoglires</taxon>
        <taxon>Glires</taxon>
        <taxon>Rodentia</taxon>
        <taxon>Myomorpha</taxon>
        <taxon>Muroidea</taxon>
        <taxon>Cricetidae</taxon>
        <taxon>Cricetinae</taxon>
        <taxon>Cricetulus</taxon>
    </lineage>
</organism>
<dbReference type="EMBL" id="JH000218">
    <property type="protein sequence ID" value="EGW04632.1"/>
    <property type="molecule type" value="Genomic_DNA"/>
</dbReference>
<reference evidence="2" key="1">
    <citation type="journal article" date="2011" name="Nat. Biotechnol.">
        <title>The genomic sequence of the Chinese hamster ovary (CHO)-K1 cell line.</title>
        <authorList>
            <person name="Xu X."/>
            <person name="Nagarajan H."/>
            <person name="Lewis N.E."/>
            <person name="Pan S."/>
            <person name="Cai Z."/>
            <person name="Liu X."/>
            <person name="Chen W."/>
            <person name="Xie M."/>
            <person name="Wang W."/>
            <person name="Hammond S."/>
            <person name="Andersen M.R."/>
            <person name="Neff N."/>
            <person name="Passarelli B."/>
            <person name="Koh W."/>
            <person name="Fan H.C."/>
            <person name="Wang J."/>
            <person name="Gui Y."/>
            <person name="Lee K.H."/>
            <person name="Betenbaugh M.J."/>
            <person name="Quake S.R."/>
            <person name="Famili I."/>
            <person name="Palsson B.O."/>
            <person name="Wang J."/>
        </authorList>
    </citation>
    <scope>NUCLEOTIDE SEQUENCE [LARGE SCALE GENOMIC DNA]</scope>
    <source>
        <strain evidence="2">CHO K1 cell line</strain>
    </source>
</reference>